<proteinExistence type="predicted"/>
<keyword evidence="6" id="KW-0808">Transferase</keyword>
<accession>A0A1R1PWM3</accession>
<dbReference type="InterPro" id="IPR023352">
    <property type="entry name" value="MAPEG-like_dom_sf"/>
</dbReference>
<sequence>MVDVYGDYKYNILAAAAMFLQCHIAGIKCYRARLRYKVDYPDMGSGRYSDKLSDKEWVEFNSIIRVHQNYVEQLPIAVGSVLMGGLYFPKFTAILGGVYVLSRLMYAYGYSNFGPNGRLTGAICQNLSAMVNLVACFVGVFFAFKNAH</sequence>
<keyword evidence="2 5" id="KW-0812">Transmembrane</keyword>
<comment type="caution">
    <text evidence="6">The sequence shown here is derived from an EMBL/GenBank/DDBJ whole genome shotgun (WGS) entry which is preliminary data.</text>
</comment>
<dbReference type="Pfam" id="PF01124">
    <property type="entry name" value="MAPEG"/>
    <property type="match status" value="1"/>
</dbReference>
<evidence type="ECO:0000256" key="3">
    <source>
        <dbReference type="ARBA" id="ARBA00022989"/>
    </source>
</evidence>
<dbReference type="GO" id="GO:0004602">
    <property type="term" value="F:glutathione peroxidase activity"/>
    <property type="evidence" value="ECO:0007669"/>
    <property type="project" value="TreeGrafter"/>
</dbReference>
<dbReference type="OrthoDB" id="410651at2759"/>
<dbReference type="Gene3D" id="1.20.120.550">
    <property type="entry name" value="Membrane associated eicosanoid/glutathione metabolism-like domain"/>
    <property type="match status" value="1"/>
</dbReference>
<dbReference type="GO" id="GO:0005635">
    <property type="term" value="C:nuclear envelope"/>
    <property type="evidence" value="ECO:0007669"/>
    <property type="project" value="TreeGrafter"/>
</dbReference>
<protein>
    <submittedName>
        <fullName evidence="6">Microsomal glutathione S-transferase 3</fullName>
    </submittedName>
</protein>
<evidence type="ECO:0000256" key="4">
    <source>
        <dbReference type="ARBA" id="ARBA00023136"/>
    </source>
</evidence>
<dbReference type="SUPFAM" id="SSF161084">
    <property type="entry name" value="MAPEG domain-like"/>
    <property type="match status" value="1"/>
</dbReference>
<dbReference type="AlphaFoldDB" id="A0A1R1PWM3"/>
<keyword evidence="7" id="KW-1185">Reference proteome</keyword>
<feature type="transmembrane region" description="Helical" evidence="5">
    <location>
        <begin position="119"/>
        <end position="144"/>
    </location>
</feature>
<name>A0A1R1PWM3_ZANCU</name>
<dbReference type="InterPro" id="IPR050997">
    <property type="entry name" value="MAPEG"/>
</dbReference>
<evidence type="ECO:0000313" key="7">
    <source>
        <dbReference type="Proteomes" id="UP000188320"/>
    </source>
</evidence>
<dbReference type="InterPro" id="IPR001129">
    <property type="entry name" value="Membr-assoc_MAPEG"/>
</dbReference>
<dbReference type="PANTHER" id="PTHR10250">
    <property type="entry name" value="MICROSOMAL GLUTATHIONE S-TRANSFERASE"/>
    <property type="match status" value="1"/>
</dbReference>
<dbReference type="Proteomes" id="UP000188320">
    <property type="component" value="Unassembled WGS sequence"/>
</dbReference>
<dbReference type="GO" id="GO:0005783">
    <property type="term" value="C:endoplasmic reticulum"/>
    <property type="evidence" value="ECO:0007669"/>
    <property type="project" value="TreeGrafter"/>
</dbReference>
<evidence type="ECO:0000256" key="5">
    <source>
        <dbReference type="SAM" id="Phobius"/>
    </source>
</evidence>
<dbReference type="PANTHER" id="PTHR10250:SF26">
    <property type="entry name" value="GLUTATHIONE S-TRANSFERASE 3, MITOCHONDRIAL"/>
    <property type="match status" value="1"/>
</dbReference>
<dbReference type="EMBL" id="LSSK01000092">
    <property type="protein sequence ID" value="OMH85368.1"/>
    <property type="molecule type" value="Genomic_DNA"/>
</dbReference>
<reference evidence="7" key="1">
    <citation type="submission" date="2017-01" db="EMBL/GenBank/DDBJ databases">
        <authorList>
            <person name="Wang Y."/>
            <person name="White M."/>
            <person name="Kvist S."/>
            <person name="Moncalvo J.-M."/>
        </authorList>
    </citation>
    <scope>NUCLEOTIDE SEQUENCE [LARGE SCALE GENOMIC DNA]</scope>
    <source>
        <strain evidence="7">COL-18-3</strain>
    </source>
</reference>
<evidence type="ECO:0000256" key="2">
    <source>
        <dbReference type="ARBA" id="ARBA00022692"/>
    </source>
</evidence>
<evidence type="ECO:0000313" key="6">
    <source>
        <dbReference type="EMBL" id="OMH85368.1"/>
    </source>
</evidence>
<evidence type="ECO:0000256" key="1">
    <source>
        <dbReference type="ARBA" id="ARBA00004141"/>
    </source>
</evidence>
<feature type="transmembrane region" description="Helical" evidence="5">
    <location>
        <begin position="74"/>
        <end position="99"/>
    </location>
</feature>
<comment type="subcellular location">
    <subcellularLocation>
        <location evidence="1">Membrane</location>
        <topology evidence="1">Multi-pass membrane protein</topology>
    </subcellularLocation>
</comment>
<dbReference type="GO" id="GO:0016020">
    <property type="term" value="C:membrane"/>
    <property type="evidence" value="ECO:0007669"/>
    <property type="project" value="UniProtKB-SubCell"/>
</dbReference>
<gene>
    <name evidence="6" type="ORF">AX774_g1091</name>
</gene>
<organism evidence="6 7">
    <name type="scientific">Zancudomyces culisetae</name>
    <name type="common">Gut fungus</name>
    <name type="synonym">Smittium culisetae</name>
    <dbReference type="NCBI Taxonomy" id="1213189"/>
    <lineage>
        <taxon>Eukaryota</taxon>
        <taxon>Fungi</taxon>
        <taxon>Fungi incertae sedis</taxon>
        <taxon>Zoopagomycota</taxon>
        <taxon>Kickxellomycotina</taxon>
        <taxon>Harpellomycetes</taxon>
        <taxon>Harpellales</taxon>
        <taxon>Legeriomycetaceae</taxon>
        <taxon>Zancudomyces</taxon>
    </lineage>
</organism>
<keyword evidence="3 5" id="KW-1133">Transmembrane helix</keyword>
<dbReference type="GO" id="GO:0004364">
    <property type="term" value="F:glutathione transferase activity"/>
    <property type="evidence" value="ECO:0007669"/>
    <property type="project" value="TreeGrafter"/>
</dbReference>
<feature type="transmembrane region" description="Helical" evidence="5">
    <location>
        <begin position="12"/>
        <end position="30"/>
    </location>
</feature>
<keyword evidence="4 5" id="KW-0472">Membrane</keyword>